<dbReference type="EMBL" id="JEMB01003421">
    <property type="protein sequence ID" value="KYF72751.1"/>
    <property type="molecule type" value="Genomic_DNA"/>
</dbReference>
<sequence>IAAALLVAAGAGLSLLHCSTSSALEAPRIFTVAPGASAPVATVAPGANAPGDIVAPGANAPGGADAPPDSEVRKSTQGGPEMP</sequence>
<feature type="chain" id="PRO_5007567256" evidence="2">
    <location>
        <begin position="24"/>
        <end position="83"/>
    </location>
</feature>
<evidence type="ECO:0000256" key="2">
    <source>
        <dbReference type="SAM" id="SignalP"/>
    </source>
</evidence>
<feature type="signal peptide" evidence="2">
    <location>
        <begin position="1"/>
        <end position="23"/>
    </location>
</feature>
<keyword evidence="2" id="KW-0732">Signal</keyword>
<dbReference type="Proteomes" id="UP000075635">
    <property type="component" value="Unassembled WGS sequence"/>
</dbReference>
<accession>A0A150QY09</accession>
<dbReference type="AlphaFoldDB" id="A0A150QY09"/>
<organism evidence="3 4">
    <name type="scientific">Sorangium cellulosum</name>
    <name type="common">Polyangium cellulosum</name>
    <dbReference type="NCBI Taxonomy" id="56"/>
    <lineage>
        <taxon>Bacteria</taxon>
        <taxon>Pseudomonadati</taxon>
        <taxon>Myxococcota</taxon>
        <taxon>Polyangia</taxon>
        <taxon>Polyangiales</taxon>
        <taxon>Polyangiaceae</taxon>
        <taxon>Sorangium</taxon>
    </lineage>
</organism>
<name>A0A150QY09_SORCE</name>
<feature type="non-terminal residue" evidence="3">
    <location>
        <position position="1"/>
    </location>
</feature>
<evidence type="ECO:0000256" key="1">
    <source>
        <dbReference type="SAM" id="MobiDB-lite"/>
    </source>
</evidence>
<gene>
    <name evidence="3" type="ORF">BE17_25905</name>
</gene>
<evidence type="ECO:0000313" key="4">
    <source>
        <dbReference type="Proteomes" id="UP000075635"/>
    </source>
</evidence>
<feature type="region of interest" description="Disordered" evidence="1">
    <location>
        <begin position="45"/>
        <end position="83"/>
    </location>
</feature>
<protein>
    <submittedName>
        <fullName evidence="3">Uncharacterized protein</fullName>
    </submittedName>
</protein>
<reference evidence="3 4" key="1">
    <citation type="submission" date="2014-02" db="EMBL/GenBank/DDBJ databases">
        <title>The small core and large imbalanced accessory genome model reveals a collaborative survival strategy of Sorangium cellulosum strains in nature.</title>
        <authorList>
            <person name="Han K."/>
            <person name="Peng R."/>
            <person name="Blom J."/>
            <person name="Li Y.-Z."/>
        </authorList>
    </citation>
    <scope>NUCLEOTIDE SEQUENCE [LARGE SCALE GENOMIC DNA]</scope>
    <source>
        <strain evidence="3 4">So0011-07</strain>
    </source>
</reference>
<evidence type="ECO:0000313" key="3">
    <source>
        <dbReference type="EMBL" id="KYF72751.1"/>
    </source>
</evidence>
<proteinExistence type="predicted"/>
<comment type="caution">
    <text evidence="3">The sequence shown here is derived from an EMBL/GenBank/DDBJ whole genome shotgun (WGS) entry which is preliminary data.</text>
</comment>
<feature type="compositionally biased region" description="Low complexity" evidence="1">
    <location>
        <begin position="55"/>
        <end position="69"/>
    </location>
</feature>